<feature type="compositionally biased region" description="Low complexity" evidence="1">
    <location>
        <begin position="69"/>
        <end position="78"/>
    </location>
</feature>
<evidence type="ECO:0000256" key="2">
    <source>
        <dbReference type="SAM" id="SignalP"/>
    </source>
</evidence>
<dbReference type="EMBL" id="SMAL01000002">
    <property type="protein sequence ID" value="TCT16027.1"/>
    <property type="molecule type" value="Genomic_DNA"/>
</dbReference>
<organism evidence="3 4">
    <name type="scientific">Natranaerovirga pectinivora</name>
    <dbReference type="NCBI Taxonomy" id="682400"/>
    <lineage>
        <taxon>Bacteria</taxon>
        <taxon>Bacillati</taxon>
        <taxon>Bacillota</taxon>
        <taxon>Clostridia</taxon>
        <taxon>Lachnospirales</taxon>
        <taxon>Natranaerovirgaceae</taxon>
        <taxon>Natranaerovirga</taxon>
    </lineage>
</organism>
<dbReference type="OrthoDB" id="9758793at2"/>
<protein>
    <recommendedName>
        <fullName evidence="5">WD40 repeat protein</fullName>
    </recommendedName>
</protein>
<feature type="signal peptide" evidence="2">
    <location>
        <begin position="1"/>
        <end position="21"/>
    </location>
</feature>
<dbReference type="AlphaFoldDB" id="A0A4V6NZU4"/>
<gene>
    <name evidence="3" type="ORF">EDC18_10241</name>
</gene>
<feature type="compositionally biased region" description="Polar residues" evidence="1">
    <location>
        <begin position="79"/>
        <end position="92"/>
    </location>
</feature>
<feature type="chain" id="PRO_5038842392" description="WD40 repeat protein" evidence="2">
    <location>
        <begin position="22"/>
        <end position="415"/>
    </location>
</feature>
<evidence type="ECO:0000256" key="1">
    <source>
        <dbReference type="SAM" id="MobiDB-lite"/>
    </source>
</evidence>
<feature type="compositionally biased region" description="Acidic residues" evidence="1">
    <location>
        <begin position="50"/>
        <end position="59"/>
    </location>
</feature>
<reference evidence="3 4" key="1">
    <citation type="submission" date="2019-03" db="EMBL/GenBank/DDBJ databases">
        <title>Genomic Encyclopedia of Type Strains, Phase IV (KMG-IV): sequencing the most valuable type-strain genomes for metagenomic binning, comparative biology and taxonomic classification.</title>
        <authorList>
            <person name="Goeker M."/>
        </authorList>
    </citation>
    <scope>NUCLEOTIDE SEQUENCE [LARGE SCALE GENOMIC DNA]</scope>
    <source>
        <strain evidence="3 4">DSM 24629</strain>
    </source>
</reference>
<keyword evidence="4" id="KW-1185">Reference proteome</keyword>
<accession>A0A4V6NZU4</accession>
<dbReference type="PROSITE" id="PS51257">
    <property type="entry name" value="PROKAR_LIPOPROTEIN"/>
    <property type="match status" value="1"/>
</dbReference>
<evidence type="ECO:0000313" key="4">
    <source>
        <dbReference type="Proteomes" id="UP000294902"/>
    </source>
</evidence>
<sequence length="415" mass="45962">MKKAVIIICIAILLVSVVGCSGGSDQKSDEELRAEIMAELQENTHREIEQEVSNEETQEGQEIKEEGETSQQSTETNTPSKQPSATNNNTSDRILVGTYPGGGNFDFIIEKDKSKEVVVGVPVYYLSMAYNNGDKKLLAKSVNLGMDWPNSIAAILNPTLSNDGKKVYYSTDNTFNAGSGYAANNYFTRVIDLNSLEDYFFESGELITILDDSQGPYKDHIVLKIYSKDNAGNIITVYQIVKPNGDQLVILDTPGNWRANIEAKLGGSASVTPSTEIGDAVRLSGFTNETIRDVNINYSQYSAVIVPFYTGVNTNKLATSPWIDHPEGQVLDFIVFGKLQDVVITRYQHMMDQGEAFEYGVIENTIFNIHSWLPYDSGRYVISGRVHTGGGHFEDVTFALDDMRDSSEYDIILIK</sequence>
<keyword evidence="2" id="KW-0732">Signal</keyword>
<evidence type="ECO:0008006" key="5">
    <source>
        <dbReference type="Google" id="ProtNLM"/>
    </source>
</evidence>
<dbReference type="RefSeq" id="WP_132250090.1">
    <property type="nucleotide sequence ID" value="NZ_SMAL01000002.1"/>
</dbReference>
<name>A0A4V6NZU4_9FIRM</name>
<evidence type="ECO:0000313" key="3">
    <source>
        <dbReference type="EMBL" id="TCT16027.1"/>
    </source>
</evidence>
<comment type="caution">
    <text evidence="3">The sequence shown here is derived from an EMBL/GenBank/DDBJ whole genome shotgun (WGS) entry which is preliminary data.</text>
</comment>
<dbReference type="Proteomes" id="UP000294902">
    <property type="component" value="Unassembled WGS sequence"/>
</dbReference>
<proteinExistence type="predicted"/>
<feature type="region of interest" description="Disordered" evidence="1">
    <location>
        <begin position="44"/>
        <end position="95"/>
    </location>
</feature>